<keyword evidence="1" id="KW-0812">Transmembrane</keyword>
<evidence type="ECO:0000256" key="1">
    <source>
        <dbReference type="SAM" id="Phobius"/>
    </source>
</evidence>
<evidence type="ECO:0000313" key="3">
    <source>
        <dbReference type="Proteomes" id="UP000078292"/>
    </source>
</evidence>
<sequence>MIVLSRKRRGKWMDISVGKTFSWAAACALVLNLAPTTTMALPELGGMYFGFAMFMGSLFGTVLTLPLAIALTTVGIRQYRSWLEASVTQPQTT</sequence>
<feature type="transmembrane region" description="Helical" evidence="1">
    <location>
        <begin position="50"/>
        <end position="71"/>
    </location>
</feature>
<evidence type="ECO:0000313" key="2">
    <source>
        <dbReference type="EMBL" id="OAV62379.1"/>
    </source>
</evidence>
<accession>A0A1B7M1G3</accession>
<name>A0A1B7M1G3_9MICC</name>
<organism evidence="2 3">
    <name type="scientific">Enteractinococcus helveticum</name>
    <dbReference type="NCBI Taxonomy" id="1837282"/>
    <lineage>
        <taxon>Bacteria</taxon>
        <taxon>Bacillati</taxon>
        <taxon>Actinomycetota</taxon>
        <taxon>Actinomycetes</taxon>
        <taxon>Micrococcales</taxon>
        <taxon>Micrococcaceae</taxon>
    </lineage>
</organism>
<keyword evidence="1" id="KW-0472">Membrane</keyword>
<comment type="caution">
    <text evidence="2">The sequence shown here is derived from an EMBL/GenBank/DDBJ whole genome shotgun (WGS) entry which is preliminary data.</text>
</comment>
<reference evidence="2 3" key="1">
    <citation type="submission" date="2016-04" db="EMBL/GenBank/DDBJ databases">
        <title>First whole genome shotgun sequence of the bacterium Enteractinococcus sp. strain UASWS1574.</title>
        <authorList>
            <person name="Crovadore J."/>
            <person name="Chablais R."/>
            <person name="Lefort F."/>
        </authorList>
    </citation>
    <scope>NUCLEOTIDE SEQUENCE [LARGE SCALE GENOMIC DNA]</scope>
    <source>
        <strain evidence="2 3">UASWS1574</strain>
    </source>
</reference>
<protein>
    <submittedName>
        <fullName evidence="2">Uncharacterized protein</fullName>
    </submittedName>
</protein>
<dbReference type="Proteomes" id="UP000078292">
    <property type="component" value="Unassembled WGS sequence"/>
</dbReference>
<gene>
    <name evidence="2" type="ORF">A6F49_06635</name>
</gene>
<proteinExistence type="predicted"/>
<keyword evidence="1" id="KW-1133">Transmembrane helix</keyword>
<dbReference type="AlphaFoldDB" id="A0A1B7M1G3"/>
<dbReference type="EMBL" id="LXEY01000012">
    <property type="protein sequence ID" value="OAV62379.1"/>
    <property type="molecule type" value="Genomic_DNA"/>
</dbReference>
<keyword evidence="3" id="KW-1185">Reference proteome</keyword>